<evidence type="ECO:0000313" key="3">
    <source>
        <dbReference type="Proteomes" id="UP000658258"/>
    </source>
</evidence>
<accession>A0ABQ3I0H3</accession>
<dbReference type="SUPFAM" id="SSF52402">
    <property type="entry name" value="Adenine nucleotide alpha hydrolases-like"/>
    <property type="match status" value="1"/>
</dbReference>
<evidence type="ECO:0000259" key="1">
    <source>
        <dbReference type="Pfam" id="PF01902"/>
    </source>
</evidence>
<dbReference type="Proteomes" id="UP000658258">
    <property type="component" value="Unassembled WGS sequence"/>
</dbReference>
<evidence type="ECO:0000313" key="2">
    <source>
        <dbReference type="EMBL" id="GHE53084.1"/>
    </source>
</evidence>
<proteinExistence type="predicted"/>
<dbReference type="Pfam" id="PF01902">
    <property type="entry name" value="Diphthami_syn_2"/>
    <property type="match status" value="1"/>
</dbReference>
<dbReference type="EMBL" id="BNAG01000001">
    <property type="protein sequence ID" value="GHE53084.1"/>
    <property type="molecule type" value="Genomic_DNA"/>
</dbReference>
<gene>
    <name evidence="2" type="ORF">GCM10011340_04330</name>
</gene>
<keyword evidence="3" id="KW-1185">Reference proteome</keyword>
<dbReference type="InterPro" id="IPR002761">
    <property type="entry name" value="Diphthami_syn_dom"/>
</dbReference>
<protein>
    <submittedName>
        <fullName evidence="2">ATP pyrophosphatase</fullName>
    </submittedName>
</protein>
<comment type="caution">
    <text evidence="2">The sequence shown here is derived from an EMBL/GenBank/DDBJ whole genome shotgun (WGS) entry which is preliminary data.</text>
</comment>
<dbReference type="InterPro" id="IPR014729">
    <property type="entry name" value="Rossmann-like_a/b/a_fold"/>
</dbReference>
<feature type="domain" description="Diphthamide synthase" evidence="1">
    <location>
        <begin position="3"/>
        <end position="183"/>
    </location>
</feature>
<organism evidence="2 3">
    <name type="scientific">Roseivirga thermotolerans</name>
    <dbReference type="NCBI Taxonomy" id="1758176"/>
    <lineage>
        <taxon>Bacteria</taxon>
        <taxon>Pseudomonadati</taxon>
        <taxon>Bacteroidota</taxon>
        <taxon>Cytophagia</taxon>
        <taxon>Cytophagales</taxon>
        <taxon>Roseivirgaceae</taxon>
        <taxon>Roseivirga</taxon>
    </lineage>
</organism>
<sequence>MLNVLNESGKRSRSHGIPRELLQMQAMNIGLPITFIETEWTNYESRFVARLQAVKSEYDLTHAVYGDIDIEEHRSWEEKVSKAAGLQAYLPLWKKGRRDLVLQMLELNMQCLIVSCQEQWADAILGKTIDHKLLNKFGQLGIDACGENGEYHTFVVNGPLHNSKMELTIGGVEYHNGYAFLEIS</sequence>
<name>A0ABQ3I0H3_9BACT</name>
<reference evidence="3" key="1">
    <citation type="journal article" date="2019" name="Int. J. Syst. Evol. Microbiol.">
        <title>The Global Catalogue of Microorganisms (GCM) 10K type strain sequencing project: providing services to taxonomists for standard genome sequencing and annotation.</title>
        <authorList>
            <consortium name="The Broad Institute Genomics Platform"/>
            <consortium name="The Broad Institute Genome Sequencing Center for Infectious Disease"/>
            <person name="Wu L."/>
            <person name="Ma J."/>
        </authorList>
    </citation>
    <scope>NUCLEOTIDE SEQUENCE [LARGE SCALE GENOMIC DNA]</scope>
    <source>
        <strain evidence="3">CGMCC 1.15111</strain>
    </source>
</reference>
<dbReference type="Gene3D" id="3.40.50.620">
    <property type="entry name" value="HUPs"/>
    <property type="match status" value="1"/>
</dbReference>
<dbReference type="Gene3D" id="3.90.1490.10">
    <property type="entry name" value="putative n-type atp pyrophosphatase, domain 2"/>
    <property type="match status" value="1"/>
</dbReference>